<name>A0A3S3QXE4_9BACT</name>
<organism evidence="1 3">
    <name type="scientific">Candidatus Electrothrix marina</name>
    <dbReference type="NCBI Taxonomy" id="1859130"/>
    <lineage>
        <taxon>Bacteria</taxon>
        <taxon>Pseudomonadati</taxon>
        <taxon>Thermodesulfobacteriota</taxon>
        <taxon>Desulfobulbia</taxon>
        <taxon>Desulfobulbales</taxon>
        <taxon>Desulfobulbaceae</taxon>
        <taxon>Candidatus Electrothrix</taxon>
    </lineage>
</organism>
<protein>
    <submittedName>
        <fullName evidence="1">Uncharacterized protein</fullName>
    </submittedName>
</protein>
<evidence type="ECO:0000313" key="4">
    <source>
        <dbReference type="Proteomes" id="UP000288892"/>
    </source>
</evidence>
<dbReference type="EMBL" id="MTKR01000028">
    <property type="protein sequence ID" value="RWX50738.1"/>
    <property type="molecule type" value="Genomic_DNA"/>
</dbReference>
<reference evidence="3 4" key="1">
    <citation type="submission" date="2017-01" db="EMBL/GenBank/DDBJ databases">
        <title>The cable genome- insights into the physiology and evolution of filamentous bacteria capable of sulfide oxidation via long distance electron transfer.</title>
        <authorList>
            <person name="Schreiber L."/>
            <person name="Bjerg J.T."/>
            <person name="Boggild A."/>
            <person name="Van De Vossenberg J."/>
            <person name="Meysman F."/>
            <person name="Nielsen L.P."/>
            <person name="Schramm A."/>
            <person name="Kjeldsen K.U."/>
        </authorList>
    </citation>
    <scope>NUCLEOTIDE SEQUENCE [LARGE SCALE GENOMIC DNA]</scope>
    <source>
        <strain evidence="1">A3</strain>
        <strain evidence="2">A5</strain>
    </source>
</reference>
<dbReference type="EMBL" id="MTKS01000034">
    <property type="protein sequence ID" value="RWX52154.1"/>
    <property type="molecule type" value="Genomic_DNA"/>
</dbReference>
<dbReference type="Proteomes" id="UP000287615">
    <property type="component" value="Unassembled WGS sequence"/>
</dbReference>
<evidence type="ECO:0000313" key="2">
    <source>
        <dbReference type="EMBL" id="RWX52154.1"/>
    </source>
</evidence>
<gene>
    <name evidence="1" type="ORF">VU00_10282</name>
    <name evidence="2" type="ORF">VU01_10343</name>
</gene>
<keyword evidence="4" id="KW-1185">Reference proteome</keyword>
<dbReference type="Proteomes" id="UP000288892">
    <property type="component" value="Unassembled WGS sequence"/>
</dbReference>
<accession>A0A3S3QXE4</accession>
<evidence type="ECO:0000313" key="1">
    <source>
        <dbReference type="EMBL" id="RWX50738.1"/>
    </source>
</evidence>
<proteinExistence type="predicted"/>
<comment type="caution">
    <text evidence="1">The sequence shown here is derived from an EMBL/GenBank/DDBJ whole genome shotgun (WGS) entry which is preliminary data.</text>
</comment>
<sequence>MRQFLIDELSFLEHDNLDNYLKRTLKPGPINGVFWLELPRKLLALTQLNHPDCGPFYFSVILEKTEIRIEFLVRSSRNIRCSCIDWATPEQRKFVLDFIDNMVKEEYIMV</sequence>
<evidence type="ECO:0000313" key="3">
    <source>
        <dbReference type="Proteomes" id="UP000287615"/>
    </source>
</evidence>
<dbReference type="AlphaFoldDB" id="A0A3S3QXE4"/>